<reference evidence="1 2" key="1">
    <citation type="submission" date="2020-07" db="EMBL/GenBank/DDBJ databases">
        <authorList>
            <person name="Martino G."/>
            <person name="Holtappels D."/>
            <person name="Wagemans J."/>
            <person name="Lavigne R."/>
            <person name="Turina M."/>
            <person name="Ciuffo M."/>
        </authorList>
    </citation>
    <scope>NUCLEOTIDE SEQUENCE [LARGE SCALE GENOMIC DNA]</scope>
</reference>
<evidence type="ECO:0000313" key="2">
    <source>
        <dbReference type="Proteomes" id="UP000516415"/>
    </source>
</evidence>
<dbReference type="Proteomes" id="UP000516415">
    <property type="component" value="Segment"/>
</dbReference>
<sequence length="491" mass="51493">MANLLKPTGVNNIWSINGTKTDPGLAKANTGWVVELPPYQTANWIEYRQDSFIAHSNQHGIPEWDSVTEYQGNISYTKGSNGIVYKCLQTNINTDPANPLNTASWTQAFETYGSVAVVTASLNDHLTNYSTLAGIANTAAARTALSVYSKAEGDARFANIVGSSGQVFSVANATEASHAVPLGQINSLLSQATEATVGVAKIATNGVVATGTNDTDIVTPLKLATSYLSKAGNLAGLGDVAVARANLGLGTLATLSDALFLRAANNLSDLADKPTARSNLGLTSTAIQAETYFLRSGLALADLVNKPAARTNLGLTMLAVTQPSAVLFKSDNLTGLANTATARANLGLGSSATLPSDTWLNRGSNLGDLTNVQAARNNLGLGSASTMNTYGVGAMDFRHGGDNPNGGWAFLGSNLTLQWGIGPAIRYDQSVVVGLHMPGNIMNVQITGYGTFNNQKGPSWLVDSLTGSTFRVSENDSEYANQFFWQALVFV</sequence>
<protein>
    <submittedName>
        <fullName evidence="1">Putative tail fiber protein</fullName>
    </submittedName>
</protein>
<gene>
    <name evidence="1" type="ORF">phiK7A1_091</name>
</gene>
<organism evidence="1 2">
    <name type="scientific">Pseudomonas phage phiK7A1</name>
    <dbReference type="NCBI Taxonomy" id="2759194"/>
    <lineage>
        <taxon>Viruses</taxon>
        <taxon>Duplodnaviria</taxon>
        <taxon>Heunggongvirae</taxon>
        <taxon>Uroviricota</taxon>
        <taxon>Caudoviricetes</taxon>
        <taxon>Vandenendeviridae</taxon>
        <taxon>Gorskivirinae</taxon>
        <taxon>Torinovirus</taxon>
        <taxon>Torinovirus K7A1</taxon>
    </lineage>
</organism>
<keyword evidence="2" id="KW-1185">Reference proteome</keyword>
<name>A0A7H0XFT9_9CAUD</name>
<evidence type="ECO:0000313" key="1">
    <source>
        <dbReference type="EMBL" id="QNR53879.1"/>
    </source>
</evidence>
<accession>A0A7H0XFT9</accession>
<dbReference type="EMBL" id="MT740307">
    <property type="protein sequence ID" value="QNR53879.1"/>
    <property type="molecule type" value="Genomic_DNA"/>
</dbReference>
<proteinExistence type="predicted"/>